<organism evidence="1 2">
    <name type="scientific">Flavobacterium johnsoniae</name>
    <name type="common">Cytophaga johnsonae</name>
    <dbReference type="NCBI Taxonomy" id="986"/>
    <lineage>
        <taxon>Bacteria</taxon>
        <taxon>Pseudomonadati</taxon>
        <taxon>Bacteroidota</taxon>
        <taxon>Flavobacteriia</taxon>
        <taxon>Flavobacteriales</taxon>
        <taxon>Flavobacteriaceae</taxon>
        <taxon>Flavobacterium</taxon>
    </lineage>
</organism>
<protein>
    <submittedName>
        <fullName evidence="1">Uncharacterized protein</fullName>
    </submittedName>
</protein>
<evidence type="ECO:0000313" key="1">
    <source>
        <dbReference type="EMBL" id="OIV40610.1"/>
    </source>
</evidence>
<name>A0A1J7CLU2_FLAJO</name>
<accession>A0A1J7CLU2</accession>
<dbReference type="Proteomes" id="UP000182826">
    <property type="component" value="Unassembled WGS sequence"/>
</dbReference>
<dbReference type="EMBL" id="MLFK01000009">
    <property type="protein sequence ID" value="OIV40610.1"/>
    <property type="molecule type" value="Genomic_DNA"/>
</dbReference>
<proteinExistence type="predicted"/>
<dbReference type="RefSeq" id="WP_071637812.1">
    <property type="nucleotide sequence ID" value="NZ_MLFK01000009.1"/>
</dbReference>
<keyword evidence="2" id="KW-1185">Reference proteome</keyword>
<evidence type="ECO:0000313" key="2">
    <source>
        <dbReference type="Proteomes" id="UP000182826"/>
    </source>
</evidence>
<dbReference type="OrthoDB" id="5431540at2"/>
<comment type="caution">
    <text evidence="1">The sequence shown here is derived from an EMBL/GenBank/DDBJ whole genome shotgun (WGS) entry which is preliminary data.</text>
</comment>
<dbReference type="AlphaFoldDB" id="A0A1J7CLU2"/>
<gene>
    <name evidence="1" type="ORF">BKM63_17240</name>
</gene>
<reference evidence="1 2" key="1">
    <citation type="submission" date="2016-10" db="EMBL/GenBank/DDBJ databases">
        <title>Draft Genome Sequence of Rhizobacteria Flavobacterium johnsoniae CI04.</title>
        <authorList>
            <person name="Bravo J.I."/>
            <person name="Lozano G.L."/>
            <person name="Handelsman J."/>
        </authorList>
    </citation>
    <scope>NUCLEOTIDE SEQUENCE [LARGE SCALE GENOMIC DNA]</scope>
    <source>
        <strain evidence="1 2">CI04</strain>
    </source>
</reference>
<sequence>MNKLTLTVLGLCMTLFTFGQGKNQKKWDRVMSEMTKANQGDSISARSKAILEWSDFKMQPESGKDLHVYPELTFGVFTKKVNVWTGTITVESYGGIRRDLSWVKPEYKSQQLLDYLQLKYNISHYFAKKSEKEINSGKINAGNVNKINAIIEKHLDARDKALNEFDTESNFGNNAEALNTWKEKLSSNEI</sequence>